<dbReference type="PIRSF" id="PIRSF031796">
    <property type="entry name" value="UPC031796"/>
    <property type="match status" value="1"/>
</dbReference>
<dbReference type="InterPro" id="IPR009394">
    <property type="entry name" value="MmcB-like"/>
</dbReference>
<organism evidence="1 2">
    <name type="scientific">Paracoccus onubensis</name>
    <dbReference type="NCBI Taxonomy" id="1675788"/>
    <lineage>
        <taxon>Bacteria</taxon>
        <taxon>Pseudomonadati</taxon>
        <taxon>Pseudomonadota</taxon>
        <taxon>Alphaproteobacteria</taxon>
        <taxon>Rhodobacterales</taxon>
        <taxon>Paracoccaceae</taxon>
        <taxon>Paracoccus</taxon>
    </lineage>
</organism>
<dbReference type="Pfam" id="PF06319">
    <property type="entry name" value="MmcB-like"/>
    <property type="match status" value="1"/>
</dbReference>
<dbReference type="SUPFAM" id="SSF52980">
    <property type="entry name" value="Restriction endonuclease-like"/>
    <property type="match status" value="1"/>
</dbReference>
<proteinExistence type="predicted"/>
<gene>
    <name evidence="1" type="ORF">D3P04_15555</name>
</gene>
<protein>
    <submittedName>
        <fullName evidence="1">DNA repair protein MmcB-related protein</fullName>
    </submittedName>
</protein>
<dbReference type="AlphaFoldDB" id="A0A418SSA8"/>
<sequence length="154" mass="17142">MISNMPHIPGTAGQKLARGVGRLLRMMDHAILTEFTPIRGLRVDVISLAPGGDIWIVECKSSRTDFSCDRKWHGYLEWCDRYFWAVDSAFPQELLPVEHGLILADAHGAEILRMPPETRLAGARRSRITRSFARAAAIRLQAGLDPQAFSGAVF</sequence>
<dbReference type="Proteomes" id="UP000284202">
    <property type="component" value="Unassembled WGS sequence"/>
</dbReference>
<reference evidence="2" key="1">
    <citation type="submission" date="2018-09" db="EMBL/GenBank/DDBJ databases">
        <title>Acidovorax cavernicola nov. sp. isolated from Gruta de las Maravillas (Aracena, Spain).</title>
        <authorList>
            <person name="Jurado V."/>
            <person name="Gutierrez-Patricio S."/>
            <person name="Gonzalez-Pimentel J.L."/>
            <person name="Miller A.Z."/>
            <person name="Laiz L."/>
            <person name="Saiz-Jimenez C."/>
        </authorList>
    </citation>
    <scope>NUCLEOTIDE SEQUENCE [LARGE SCALE GENOMIC DNA]</scope>
    <source>
        <strain evidence="2">1011MAR3C25</strain>
    </source>
</reference>
<comment type="caution">
    <text evidence="1">The sequence shown here is derived from an EMBL/GenBank/DDBJ whole genome shotgun (WGS) entry which is preliminary data.</text>
</comment>
<name>A0A418SSA8_9RHOB</name>
<evidence type="ECO:0000313" key="1">
    <source>
        <dbReference type="EMBL" id="RJE83799.1"/>
    </source>
</evidence>
<keyword evidence="2" id="KW-1185">Reference proteome</keyword>
<evidence type="ECO:0000313" key="2">
    <source>
        <dbReference type="Proteomes" id="UP000284202"/>
    </source>
</evidence>
<accession>A0A418SSA8</accession>
<dbReference type="InterPro" id="IPR011335">
    <property type="entry name" value="Restrct_endonuc-II-like"/>
</dbReference>
<dbReference type="EMBL" id="QZCG01000010">
    <property type="protein sequence ID" value="RJE83799.1"/>
    <property type="molecule type" value="Genomic_DNA"/>
</dbReference>
<dbReference type="OrthoDB" id="5194526at2"/>